<dbReference type="PROSITE" id="PS51410">
    <property type="entry name" value="BH4_AAA_HYDROXYL_2"/>
    <property type="match status" value="1"/>
</dbReference>
<reference evidence="15 16" key="1">
    <citation type="submission" date="2017-08" db="EMBL/GenBank/DDBJ databases">
        <authorList>
            <person name="de Groot N.N."/>
        </authorList>
    </citation>
    <scope>NUCLEOTIDE SEQUENCE [LARGE SCALE GENOMIC DNA]</scope>
    <source>
        <strain evidence="15 16">JC85</strain>
    </source>
</reference>
<dbReference type="RefSeq" id="WP_097138946.1">
    <property type="nucleotide sequence ID" value="NZ_OBQD01000006.1"/>
</dbReference>
<evidence type="ECO:0000256" key="4">
    <source>
        <dbReference type="ARBA" id="ARBA00009712"/>
    </source>
</evidence>
<feature type="domain" description="Biopterin-dependent aromatic amino acid hydroxylase family profile" evidence="14">
    <location>
        <begin position="1"/>
        <end position="263"/>
    </location>
</feature>
<dbReference type="EMBL" id="OBQD01000006">
    <property type="protein sequence ID" value="SOC39576.1"/>
    <property type="molecule type" value="Genomic_DNA"/>
</dbReference>
<evidence type="ECO:0000256" key="10">
    <source>
        <dbReference type="ARBA" id="ARBA00023033"/>
    </source>
</evidence>
<dbReference type="InterPro" id="IPR018301">
    <property type="entry name" value="ArAA_hydroxylase_Fe/CU_BS"/>
</dbReference>
<dbReference type="OrthoDB" id="9780502at2"/>
<evidence type="ECO:0000256" key="9">
    <source>
        <dbReference type="ARBA" id="ARBA00023004"/>
    </source>
</evidence>
<comment type="pathway">
    <text evidence="3">Amino-acid degradation; L-phenylalanine degradation; acetoacetate and fumarate from L-phenylalanine: step 1/6.</text>
</comment>
<dbReference type="SUPFAM" id="SSF56534">
    <property type="entry name" value="Aromatic aminoacid monoxygenases, catalytic and oligomerization domains"/>
    <property type="match status" value="1"/>
</dbReference>
<keyword evidence="9 13" id="KW-0408">Iron</keyword>
<dbReference type="Gene3D" id="1.10.800.10">
    <property type="entry name" value="Aromatic amino acid hydroxylase"/>
    <property type="match status" value="1"/>
</dbReference>
<feature type="binding site" evidence="13">
    <location>
        <position position="127"/>
    </location>
    <ligand>
        <name>Fe cation</name>
        <dbReference type="ChEBI" id="CHEBI:24875"/>
    </ligand>
</feature>
<sequence>MPKESTYIAKLPDADGIYAYTAEEDAIWSELYSRQIALLADKACDEYLQGVKTLGLDAPRVPQLKDINARLERATGFGVEGVPALIPPSKFFQLLSEGKFPLATFIRRREHIDYIEEPDIFHEVFGHCPLLTNSAYASFVRRFGENAVALGKDYSWHLFRIFWFTVEFGLIKTAKGRRCYGAGIVSSPNETRAAMIDKTSEFRRFDLMTVLRTPYRIDIVQPIYYVIDSFAELDAINDEDIGAAIREAKALGDFPPTFAAKAS</sequence>
<keyword evidence="11" id="KW-0585">Phenylalanine catabolism</keyword>
<dbReference type="NCBIfam" id="TIGR01267">
    <property type="entry name" value="Phe4hydrox_mono"/>
    <property type="match status" value="1"/>
</dbReference>
<keyword evidence="10" id="KW-0503">Monooxygenase</keyword>
<dbReference type="InterPro" id="IPR019774">
    <property type="entry name" value="Aromatic-AA_hydroxylase_C"/>
</dbReference>
<feature type="binding site" evidence="13">
    <location>
        <position position="122"/>
    </location>
    <ligand>
        <name>Fe cation</name>
        <dbReference type="ChEBI" id="CHEBI:24875"/>
    </ligand>
</feature>
<proteinExistence type="inferred from homology"/>
<keyword evidence="7 13" id="KW-0479">Metal-binding</keyword>
<dbReference type="NCBIfam" id="NF008877">
    <property type="entry name" value="PRK11913.1-2"/>
    <property type="match status" value="1"/>
</dbReference>
<dbReference type="InterPro" id="IPR036951">
    <property type="entry name" value="ArAA_hydroxylase_sf"/>
</dbReference>
<evidence type="ECO:0000313" key="16">
    <source>
        <dbReference type="Proteomes" id="UP000219167"/>
    </source>
</evidence>
<evidence type="ECO:0000256" key="7">
    <source>
        <dbReference type="ARBA" id="ARBA00022723"/>
    </source>
</evidence>
<dbReference type="AlphaFoldDB" id="A0A285UG62"/>
<feature type="binding site" evidence="13">
    <location>
        <position position="167"/>
    </location>
    <ligand>
        <name>Fe cation</name>
        <dbReference type="ChEBI" id="CHEBI:24875"/>
    </ligand>
</feature>
<protein>
    <recommendedName>
        <fullName evidence="6">Phenylalanine-4-hydroxylase</fullName>
        <ecNumber evidence="5">1.14.16.1</ecNumber>
    </recommendedName>
    <alternativeName>
        <fullName evidence="12">Phe-4-monooxygenase</fullName>
    </alternativeName>
</protein>
<dbReference type="Pfam" id="PF00351">
    <property type="entry name" value="Biopterin_H"/>
    <property type="match status" value="1"/>
</dbReference>
<dbReference type="PRINTS" id="PR00372">
    <property type="entry name" value="FYWHYDRXLASE"/>
</dbReference>
<gene>
    <name evidence="15" type="ORF">SAMN05892877_10686</name>
</gene>
<dbReference type="GO" id="GO:0006559">
    <property type="term" value="P:L-phenylalanine catabolic process"/>
    <property type="evidence" value="ECO:0007669"/>
    <property type="project" value="UniProtKB-UniPathway"/>
</dbReference>
<evidence type="ECO:0000256" key="6">
    <source>
        <dbReference type="ARBA" id="ARBA00020276"/>
    </source>
</evidence>
<dbReference type="PROSITE" id="PS00367">
    <property type="entry name" value="BH4_AAA_HYDROXYL_1"/>
    <property type="match status" value="1"/>
</dbReference>
<evidence type="ECO:0000313" key="15">
    <source>
        <dbReference type="EMBL" id="SOC39576.1"/>
    </source>
</evidence>
<dbReference type="GO" id="GO:0004505">
    <property type="term" value="F:phenylalanine 4-monooxygenase activity"/>
    <property type="evidence" value="ECO:0007669"/>
    <property type="project" value="UniProtKB-EC"/>
</dbReference>
<keyword evidence="16" id="KW-1185">Reference proteome</keyword>
<comment type="similarity">
    <text evidence="4">Belongs to the biopterin-dependent aromatic amino acid hydroxylase family.</text>
</comment>
<evidence type="ECO:0000256" key="12">
    <source>
        <dbReference type="ARBA" id="ARBA00029922"/>
    </source>
</evidence>
<dbReference type="PANTHER" id="PTHR11473">
    <property type="entry name" value="AROMATIC AMINO ACID HYDROXYLASE"/>
    <property type="match status" value="1"/>
</dbReference>
<evidence type="ECO:0000256" key="8">
    <source>
        <dbReference type="ARBA" id="ARBA00023002"/>
    </source>
</evidence>
<dbReference type="EC" id="1.14.16.1" evidence="5"/>
<comment type="catalytic activity">
    <reaction evidence="1">
        <text>(6R)-L-erythro-5,6,7,8-tetrahydrobiopterin + L-phenylalanine + O2 = (4aS,6R)-4a-hydroxy-L-erythro-5,6,7,8-tetrahydrobiopterin + L-tyrosine</text>
        <dbReference type="Rhea" id="RHEA:20273"/>
        <dbReference type="ChEBI" id="CHEBI:15379"/>
        <dbReference type="ChEBI" id="CHEBI:15642"/>
        <dbReference type="ChEBI" id="CHEBI:58095"/>
        <dbReference type="ChEBI" id="CHEBI:58315"/>
        <dbReference type="ChEBI" id="CHEBI:59560"/>
        <dbReference type="EC" id="1.14.16.1"/>
    </reaction>
</comment>
<dbReference type="InterPro" id="IPR001273">
    <property type="entry name" value="ArAA_hydroxylase"/>
</dbReference>
<accession>A0A285UG62</accession>
<name>A0A285UG62_9HYPH</name>
<organism evidence="15 16">
    <name type="scientific">Rhizobium subbaraonis</name>
    <dbReference type="NCBI Taxonomy" id="908946"/>
    <lineage>
        <taxon>Bacteria</taxon>
        <taxon>Pseudomonadati</taxon>
        <taxon>Pseudomonadota</taxon>
        <taxon>Alphaproteobacteria</taxon>
        <taxon>Hyphomicrobiales</taxon>
        <taxon>Rhizobiaceae</taxon>
        <taxon>Rhizobium/Agrobacterium group</taxon>
        <taxon>Rhizobium</taxon>
    </lineage>
</organism>
<dbReference type="GO" id="GO:0005506">
    <property type="term" value="F:iron ion binding"/>
    <property type="evidence" value="ECO:0007669"/>
    <property type="project" value="InterPro"/>
</dbReference>
<keyword evidence="8" id="KW-0560">Oxidoreductase</keyword>
<dbReference type="PANTHER" id="PTHR11473:SF24">
    <property type="entry name" value="PHENYLALANINE-4-HYDROXYLASE"/>
    <property type="match status" value="1"/>
</dbReference>
<evidence type="ECO:0000256" key="2">
    <source>
        <dbReference type="ARBA" id="ARBA00001954"/>
    </source>
</evidence>
<dbReference type="InterPro" id="IPR036329">
    <property type="entry name" value="Aro-AA_hydroxylase_C_sf"/>
</dbReference>
<dbReference type="UniPathway" id="UPA00139">
    <property type="reaction ID" value="UER00337"/>
</dbReference>
<evidence type="ECO:0000256" key="11">
    <source>
        <dbReference type="ARBA" id="ARBA00023232"/>
    </source>
</evidence>
<evidence type="ECO:0000256" key="5">
    <source>
        <dbReference type="ARBA" id="ARBA00011995"/>
    </source>
</evidence>
<comment type="cofactor">
    <cofactor evidence="2 13">
        <name>Fe(2+)</name>
        <dbReference type="ChEBI" id="CHEBI:29033"/>
    </cofactor>
</comment>
<evidence type="ECO:0000256" key="1">
    <source>
        <dbReference type="ARBA" id="ARBA00001060"/>
    </source>
</evidence>
<evidence type="ECO:0000259" key="14">
    <source>
        <dbReference type="PROSITE" id="PS51410"/>
    </source>
</evidence>
<dbReference type="InterPro" id="IPR005960">
    <property type="entry name" value="Phe-4-hydroxylase_mono"/>
</dbReference>
<evidence type="ECO:0000256" key="3">
    <source>
        <dbReference type="ARBA" id="ARBA00005088"/>
    </source>
</evidence>
<evidence type="ECO:0000256" key="13">
    <source>
        <dbReference type="PIRSR" id="PIRSR601273-2"/>
    </source>
</evidence>
<dbReference type="Proteomes" id="UP000219167">
    <property type="component" value="Unassembled WGS sequence"/>
</dbReference>